<sequence length="97" mass="11102">MQSWTSDEVPNEYEYGKPFLPYNLMCELPWSMRASELCLSDWYLRASELGLGMITVHVPEDAFKDGPNANFAISFKDLHAFFKMDKIDINLIGACCL</sequence>
<reference evidence="1" key="1">
    <citation type="journal article" date="2005" name="PLoS Biol.">
        <title>The genomes of Oryza sativa: a history of duplications.</title>
        <authorList>
            <person name="Yu J."/>
            <person name="Wang J."/>
            <person name="Lin W."/>
            <person name="Li S."/>
            <person name="Li H."/>
            <person name="Zhou J."/>
            <person name="Ni P."/>
            <person name="Dong W."/>
            <person name="Hu S."/>
            <person name="Zeng C."/>
            <person name="Zhang J."/>
            <person name="Zhang Y."/>
            <person name="Li R."/>
            <person name="Xu Z."/>
            <person name="Li S."/>
            <person name="Li X."/>
            <person name="Zheng H."/>
            <person name="Cong L."/>
            <person name="Lin L."/>
            <person name="Yin J."/>
            <person name="Geng J."/>
            <person name="Li G."/>
            <person name="Shi J."/>
            <person name="Liu J."/>
            <person name="Lv H."/>
            <person name="Li J."/>
            <person name="Wang J."/>
            <person name="Deng Y."/>
            <person name="Ran L."/>
            <person name="Shi X."/>
            <person name="Wang X."/>
            <person name="Wu Q."/>
            <person name="Li C."/>
            <person name="Ren X."/>
            <person name="Wang J."/>
            <person name="Wang X."/>
            <person name="Li D."/>
            <person name="Liu D."/>
            <person name="Zhang X."/>
            <person name="Ji Z."/>
            <person name="Zhao W."/>
            <person name="Sun Y."/>
            <person name="Zhang Z."/>
            <person name="Bao J."/>
            <person name="Han Y."/>
            <person name="Dong L."/>
            <person name="Ji J."/>
            <person name="Chen P."/>
            <person name="Wu S."/>
            <person name="Liu J."/>
            <person name="Xiao Y."/>
            <person name="Bu D."/>
            <person name="Tan J."/>
            <person name="Yang L."/>
            <person name="Ye C."/>
            <person name="Zhang J."/>
            <person name="Xu J."/>
            <person name="Zhou Y."/>
            <person name="Yu Y."/>
            <person name="Zhang B."/>
            <person name="Zhuang S."/>
            <person name="Wei H."/>
            <person name="Liu B."/>
            <person name="Lei M."/>
            <person name="Yu H."/>
            <person name="Li Y."/>
            <person name="Xu H."/>
            <person name="Wei S."/>
            <person name="He X."/>
            <person name="Fang L."/>
            <person name="Zhang Z."/>
            <person name="Zhang Y."/>
            <person name="Huang X."/>
            <person name="Su Z."/>
            <person name="Tong W."/>
            <person name="Li J."/>
            <person name="Tong Z."/>
            <person name="Li S."/>
            <person name="Ye J."/>
            <person name="Wang L."/>
            <person name="Fang L."/>
            <person name="Lei T."/>
            <person name="Chen C."/>
            <person name="Chen H."/>
            <person name="Xu Z."/>
            <person name="Li H."/>
            <person name="Huang H."/>
            <person name="Zhang F."/>
            <person name="Xu H."/>
            <person name="Li N."/>
            <person name="Zhao C."/>
            <person name="Li S."/>
            <person name="Dong L."/>
            <person name="Huang Y."/>
            <person name="Li L."/>
            <person name="Xi Y."/>
            <person name="Qi Q."/>
            <person name="Li W."/>
            <person name="Zhang B."/>
            <person name="Hu W."/>
            <person name="Zhang Y."/>
            <person name="Tian X."/>
            <person name="Jiao Y."/>
            <person name="Liang X."/>
            <person name="Jin J."/>
            <person name="Gao L."/>
            <person name="Zheng W."/>
            <person name="Hao B."/>
            <person name="Liu S."/>
            <person name="Wang W."/>
            <person name="Yuan L."/>
            <person name="Cao M."/>
            <person name="McDermott J."/>
            <person name="Samudrala R."/>
            <person name="Wang J."/>
            <person name="Wong G.K."/>
            <person name="Yang H."/>
        </authorList>
    </citation>
    <scope>NUCLEOTIDE SEQUENCE [LARGE SCALE GENOMIC DNA]</scope>
</reference>
<accession>A3A6W3</accession>
<protein>
    <submittedName>
        <fullName evidence="1">Uncharacterized protein</fullName>
    </submittedName>
</protein>
<reference evidence="1" key="2">
    <citation type="submission" date="2008-12" db="EMBL/GenBank/DDBJ databases">
        <title>Improved gene annotation of the rice (Oryza sativa) genomes.</title>
        <authorList>
            <person name="Wang J."/>
            <person name="Li R."/>
            <person name="Fan W."/>
            <person name="Huang Q."/>
            <person name="Zhang J."/>
            <person name="Zhou Y."/>
            <person name="Hu Y."/>
            <person name="Zi S."/>
            <person name="Li J."/>
            <person name="Ni P."/>
            <person name="Zheng H."/>
            <person name="Zhang Y."/>
            <person name="Zhao M."/>
            <person name="Hao Q."/>
            <person name="McDermott J."/>
            <person name="Samudrala R."/>
            <person name="Kristiansen K."/>
            <person name="Wong G.K.-S."/>
        </authorList>
    </citation>
    <scope>NUCLEOTIDE SEQUENCE</scope>
</reference>
<evidence type="ECO:0000313" key="1">
    <source>
        <dbReference type="EMBL" id="EAZ23052.1"/>
    </source>
</evidence>
<organism evidence="1">
    <name type="scientific">Oryza sativa subsp. japonica</name>
    <name type="common">Rice</name>
    <dbReference type="NCBI Taxonomy" id="39947"/>
    <lineage>
        <taxon>Eukaryota</taxon>
        <taxon>Viridiplantae</taxon>
        <taxon>Streptophyta</taxon>
        <taxon>Embryophyta</taxon>
        <taxon>Tracheophyta</taxon>
        <taxon>Spermatophyta</taxon>
        <taxon>Magnoliopsida</taxon>
        <taxon>Liliopsida</taxon>
        <taxon>Poales</taxon>
        <taxon>Poaceae</taxon>
        <taxon>BOP clade</taxon>
        <taxon>Oryzoideae</taxon>
        <taxon>Oryzeae</taxon>
        <taxon>Oryzinae</taxon>
        <taxon>Oryza</taxon>
        <taxon>Oryza sativa</taxon>
    </lineage>
</organism>
<dbReference type="Proteomes" id="UP000007752">
    <property type="component" value="Chromosome 2"/>
</dbReference>
<dbReference type="AlphaFoldDB" id="A3A6W3"/>
<gene>
    <name evidence="1" type="ORF">OsJ_06747</name>
</gene>
<name>A3A6W3_ORYSJ</name>
<proteinExistence type="predicted"/>
<dbReference type="EMBL" id="CM000139">
    <property type="protein sequence ID" value="EAZ23052.1"/>
    <property type="molecule type" value="Genomic_DNA"/>
</dbReference>